<dbReference type="KEGG" id="ibu:IB211_00034c"/>
<accession>A0A0S2VZ96</accession>
<dbReference type="EMBL" id="QEKK01000001">
    <property type="protein sequence ID" value="PVY60079.1"/>
    <property type="molecule type" value="Genomic_DNA"/>
</dbReference>
<gene>
    <name evidence="2" type="ORF">C7373_101596</name>
    <name evidence="1" type="ORF">IB211_00034c</name>
</gene>
<keyword evidence="3" id="KW-1185">Reference proteome</keyword>
<evidence type="ECO:0000313" key="2">
    <source>
        <dbReference type="EMBL" id="PVY60079.1"/>
    </source>
</evidence>
<dbReference type="STRING" id="1297617.IB211_00034c"/>
<dbReference type="RefSeq" id="WP_058116706.1">
    <property type="nucleotide sequence ID" value="NZ_CP011307.1"/>
</dbReference>
<reference evidence="3" key="2">
    <citation type="submission" date="2015-04" db="EMBL/GenBank/DDBJ databases">
        <title>A butyrogenic pathway from the amino acid lysine in a human gut commensal.</title>
        <authorList>
            <person name="de Vos W.M."/>
            <person name="Bui N.T.P."/>
            <person name="Plugge C.M."/>
            <person name="Ritari J."/>
        </authorList>
    </citation>
    <scope>NUCLEOTIDE SEQUENCE [LARGE SCALE GENOMIC DNA]</scope>
    <source>
        <strain evidence="3">AF211</strain>
    </source>
</reference>
<name>A0A0S2VZ96_9FIRM</name>
<dbReference type="Proteomes" id="UP000064844">
    <property type="component" value="Chromosome"/>
</dbReference>
<reference evidence="2 4" key="3">
    <citation type="submission" date="2018-04" db="EMBL/GenBank/DDBJ databases">
        <title>Genomic Encyclopedia of Type Strains, Phase IV (KMG-IV): sequencing the most valuable type-strain genomes for metagenomic binning, comparative biology and taxonomic classification.</title>
        <authorList>
            <person name="Goeker M."/>
        </authorList>
    </citation>
    <scope>NUCLEOTIDE SEQUENCE [LARGE SCALE GENOMIC DNA]</scope>
    <source>
        <strain evidence="2 4">DSM 26588</strain>
    </source>
</reference>
<organism evidence="1 3">
    <name type="scientific">Intestinimonas butyriciproducens</name>
    <dbReference type="NCBI Taxonomy" id="1297617"/>
    <lineage>
        <taxon>Bacteria</taxon>
        <taxon>Bacillati</taxon>
        <taxon>Bacillota</taxon>
        <taxon>Clostridia</taxon>
        <taxon>Eubacteriales</taxon>
        <taxon>Intestinimonas</taxon>
    </lineage>
</organism>
<dbReference type="Pfam" id="PF16152">
    <property type="entry name" value="DUF4860"/>
    <property type="match status" value="1"/>
</dbReference>
<dbReference type="AlphaFoldDB" id="A0A0S2VZ96"/>
<dbReference type="Proteomes" id="UP000245778">
    <property type="component" value="Unassembled WGS sequence"/>
</dbReference>
<reference evidence="1 3" key="1">
    <citation type="journal article" date="2015" name="Nat. Commun.">
        <title>Production of butyrate from lysine and the Amadori product fructoselysine by a human gut commensal.</title>
        <authorList>
            <person name="Bui T.P."/>
            <person name="Ritari J."/>
            <person name="Boeren S."/>
            <person name="de Waard P."/>
            <person name="Plugge C.M."/>
            <person name="de Vos W.M."/>
        </authorList>
    </citation>
    <scope>NUCLEOTIDE SEQUENCE [LARGE SCALE GENOMIC DNA]</scope>
    <source>
        <strain evidence="1 3">AF211</strain>
    </source>
</reference>
<dbReference type="EMBL" id="CP011307">
    <property type="protein sequence ID" value="ALP92430.1"/>
    <property type="molecule type" value="Genomic_DNA"/>
</dbReference>
<evidence type="ECO:0000313" key="1">
    <source>
        <dbReference type="EMBL" id="ALP92430.1"/>
    </source>
</evidence>
<protein>
    <submittedName>
        <fullName evidence="2">Uncharacterized protein DUF4860</fullName>
    </submittedName>
</protein>
<dbReference type="GeneID" id="93227678"/>
<sequence>MNGSHSALRSAAVFVLCGLFAVLAMGLALLSSGVYRSTTAESDRNFTRRTALSYLVNQIRQADGTGRVAVGTFGGSDALALTEHLDGTDYVTILYCLDGQLRELYTEAGSGLLPEDGIPVLDLQSLTLSSEDGLLTLTVTAPNGERATVSLSPRCGLREEVGAL</sequence>
<dbReference type="OrthoDB" id="1863061at2"/>
<evidence type="ECO:0000313" key="3">
    <source>
        <dbReference type="Proteomes" id="UP000064844"/>
    </source>
</evidence>
<evidence type="ECO:0000313" key="4">
    <source>
        <dbReference type="Proteomes" id="UP000245778"/>
    </source>
</evidence>
<proteinExistence type="predicted"/>
<dbReference type="eggNOG" id="ENOG5033410">
    <property type="taxonomic scope" value="Bacteria"/>
</dbReference>
<dbReference type="InterPro" id="IPR032340">
    <property type="entry name" value="DUF4860"/>
</dbReference>